<reference evidence="3" key="1">
    <citation type="journal article" date="2019" name="Int. J. Syst. Evol. Microbiol.">
        <title>The Global Catalogue of Microorganisms (GCM) 10K type strain sequencing project: providing services to taxonomists for standard genome sequencing and annotation.</title>
        <authorList>
            <consortium name="The Broad Institute Genomics Platform"/>
            <consortium name="The Broad Institute Genome Sequencing Center for Infectious Disease"/>
            <person name="Wu L."/>
            <person name="Ma J."/>
        </authorList>
    </citation>
    <scope>NUCLEOTIDE SEQUENCE [LARGE SCALE GENOMIC DNA]</scope>
    <source>
        <strain evidence="3">JCM 4816</strain>
    </source>
</reference>
<accession>A0ABP6UB60</accession>
<dbReference type="Proteomes" id="UP001501455">
    <property type="component" value="Unassembled WGS sequence"/>
</dbReference>
<evidence type="ECO:0000259" key="1">
    <source>
        <dbReference type="Pfam" id="PF21812"/>
    </source>
</evidence>
<dbReference type="Pfam" id="PF21812">
    <property type="entry name" value="DUF6881"/>
    <property type="match status" value="1"/>
</dbReference>
<name>A0ABP6UB60_9ACTN</name>
<gene>
    <name evidence="2" type="ORF">GCM10019016_105660</name>
</gene>
<comment type="caution">
    <text evidence="2">The sequence shown here is derived from an EMBL/GenBank/DDBJ whole genome shotgun (WGS) entry which is preliminary data.</text>
</comment>
<protein>
    <recommendedName>
        <fullName evidence="1">DUF6881 domain-containing protein</fullName>
    </recommendedName>
</protein>
<sequence length="160" mass="18348">MIVRRRSGRGRRLGKWRGAGLLAELFRLPCRAVAPKGFRSARRAGTPGSSNVAPHRRECEVEYWRVEWHHDFDGEPVVLYSEIGPGRWETRRVQGYRAGRLLRADAEHEAGDVFLAEVPFGDIGDVAAQEEFSARVIDRREFEDVWRRAGWPHTIASRAR</sequence>
<dbReference type="InterPro" id="IPR049248">
    <property type="entry name" value="DUF6881"/>
</dbReference>
<keyword evidence="3" id="KW-1185">Reference proteome</keyword>
<organism evidence="2 3">
    <name type="scientific">Streptomyces prasinosporus</name>
    <dbReference type="NCBI Taxonomy" id="68256"/>
    <lineage>
        <taxon>Bacteria</taxon>
        <taxon>Bacillati</taxon>
        <taxon>Actinomycetota</taxon>
        <taxon>Actinomycetes</taxon>
        <taxon>Kitasatosporales</taxon>
        <taxon>Streptomycetaceae</taxon>
        <taxon>Streptomyces</taxon>
        <taxon>Streptomyces albogriseolus group</taxon>
    </lineage>
</organism>
<feature type="domain" description="DUF6881" evidence="1">
    <location>
        <begin position="62"/>
        <end position="149"/>
    </location>
</feature>
<proteinExistence type="predicted"/>
<dbReference type="EMBL" id="BAAAXF010000074">
    <property type="protein sequence ID" value="GAA3503456.1"/>
    <property type="molecule type" value="Genomic_DNA"/>
</dbReference>
<evidence type="ECO:0000313" key="3">
    <source>
        <dbReference type="Proteomes" id="UP001501455"/>
    </source>
</evidence>
<evidence type="ECO:0000313" key="2">
    <source>
        <dbReference type="EMBL" id="GAA3503456.1"/>
    </source>
</evidence>